<dbReference type="PANTHER" id="PTHR47718">
    <property type="entry name" value="OS01G0519700 PROTEIN"/>
    <property type="match status" value="1"/>
</dbReference>
<dbReference type="PANTHER" id="PTHR47718:SF15">
    <property type="entry name" value="PROTEIN FAR1-RELATED SEQUENCE 5-LIKE"/>
    <property type="match status" value="1"/>
</dbReference>
<dbReference type="EMBL" id="SDMP01000001">
    <property type="protein sequence ID" value="RYR79136.1"/>
    <property type="molecule type" value="Genomic_DNA"/>
</dbReference>
<evidence type="ECO:0000313" key="2">
    <source>
        <dbReference type="Proteomes" id="UP000289738"/>
    </source>
</evidence>
<comment type="caution">
    <text evidence="1">The sequence shown here is derived from an EMBL/GenBank/DDBJ whole genome shotgun (WGS) entry which is preliminary data.</text>
</comment>
<protein>
    <recommendedName>
        <fullName evidence="3">Protein FAR1-RELATED SEQUENCE</fullName>
    </recommendedName>
</protein>
<dbReference type="AlphaFoldDB" id="A0A445EUU3"/>
<evidence type="ECO:0000313" key="1">
    <source>
        <dbReference type="EMBL" id="RYR79136.1"/>
    </source>
</evidence>
<dbReference type="Proteomes" id="UP000289738">
    <property type="component" value="Chromosome A01"/>
</dbReference>
<reference evidence="1 2" key="1">
    <citation type="submission" date="2019-01" db="EMBL/GenBank/DDBJ databases">
        <title>Sequencing of cultivated peanut Arachis hypogaea provides insights into genome evolution and oil improvement.</title>
        <authorList>
            <person name="Chen X."/>
        </authorList>
    </citation>
    <scope>NUCLEOTIDE SEQUENCE [LARGE SCALE GENOMIC DNA]</scope>
    <source>
        <strain evidence="2">cv. Fuhuasheng</strain>
        <tissue evidence="1">Leaves</tissue>
    </source>
</reference>
<gene>
    <name evidence="1" type="ORF">Ahy_A01g003990</name>
</gene>
<organism evidence="1 2">
    <name type="scientific">Arachis hypogaea</name>
    <name type="common">Peanut</name>
    <dbReference type="NCBI Taxonomy" id="3818"/>
    <lineage>
        <taxon>Eukaryota</taxon>
        <taxon>Viridiplantae</taxon>
        <taxon>Streptophyta</taxon>
        <taxon>Embryophyta</taxon>
        <taxon>Tracheophyta</taxon>
        <taxon>Spermatophyta</taxon>
        <taxon>Magnoliopsida</taxon>
        <taxon>eudicotyledons</taxon>
        <taxon>Gunneridae</taxon>
        <taxon>Pentapetalae</taxon>
        <taxon>rosids</taxon>
        <taxon>fabids</taxon>
        <taxon>Fabales</taxon>
        <taxon>Fabaceae</taxon>
        <taxon>Papilionoideae</taxon>
        <taxon>50 kb inversion clade</taxon>
        <taxon>dalbergioids sensu lato</taxon>
        <taxon>Dalbergieae</taxon>
        <taxon>Pterocarpus clade</taxon>
        <taxon>Arachis</taxon>
    </lineage>
</organism>
<keyword evidence="2" id="KW-1185">Reference proteome</keyword>
<proteinExistence type="predicted"/>
<evidence type="ECO:0008006" key="3">
    <source>
        <dbReference type="Google" id="ProtNLM"/>
    </source>
</evidence>
<accession>A0A445EUU3</accession>
<sequence>MGFSKKDTYNYVDQSKRPKIVDGNSNAAIVYLEGKAVADPMSISRYNLTKDNMLANMFWVDGGSRTDYQFFGDVLAFDSIIRLLLFFCKNSIKSNRMLPKIIRISHDSK</sequence>
<name>A0A445EUU3_ARAHY</name>